<sequence>VLKRKVFKLYLELKQIEYSCEGLDHLIRAYKEAWMALDYRLLQSVIDGIDKRLRAVRKAHG</sequence>
<accession>A0A8E2DYJ2</accession>
<feature type="non-terminal residue" evidence="1">
    <location>
        <position position="1"/>
    </location>
</feature>
<dbReference type="AlphaFoldDB" id="A0A8E2DYJ2"/>
<gene>
    <name evidence="1" type="ORF">K432DRAFT_311539</name>
</gene>
<dbReference type="Proteomes" id="UP000250266">
    <property type="component" value="Unassembled WGS sequence"/>
</dbReference>
<reference evidence="1 2" key="1">
    <citation type="journal article" date="2016" name="Nat. Commun.">
        <title>Ectomycorrhizal ecology is imprinted in the genome of the dominant symbiotic fungus Cenococcum geophilum.</title>
        <authorList>
            <consortium name="DOE Joint Genome Institute"/>
            <person name="Peter M."/>
            <person name="Kohler A."/>
            <person name="Ohm R.A."/>
            <person name="Kuo A."/>
            <person name="Krutzmann J."/>
            <person name="Morin E."/>
            <person name="Arend M."/>
            <person name="Barry K.W."/>
            <person name="Binder M."/>
            <person name="Choi C."/>
            <person name="Clum A."/>
            <person name="Copeland A."/>
            <person name="Grisel N."/>
            <person name="Haridas S."/>
            <person name="Kipfer T."/>
            <person name="LaButti K."/>
            <person name="Lindquist E."/>
            <person name="Lipzen A."/>
            <person name="Maire R."/>
            <person name="Meier B."/>
            <person name="Mihaltcheva S."/>
            <person name="Molinier V."/>
            <person name="Murat C."/>
            <person name="Poggeler S."/>
            <person name="Quandt C.A."/>
            <person name="Sperisen C."/>
            <person name="Tritt A."/>
            <person name="Tisserant E."/>
            <person name="Crous P.W."/>
            <person name="Henrissat B."/>
            <person name="Nehls U."/>
            <person name="Egli S."/>
            <person name="Spatafora J.W."/>
            <person name="Grigoriev I.V."/>
            <person name="Martin F.M."/>
        </authorList>
    </citation>
    <scope>NUCLEOTIDE SEQUENCE [LARGE SCALE GENOMIC DNA]</scope>
    <source>
        <strain evidence="1 2">CBS 459.81</strain>
    </source>
</reference>
<organism evidence="1 2">
    <name type="scientific">Lepidopterella palustris CBS 459.81</name>
    <dbReference type="NCBI Taxonomy" id="1314670"/>
    <lineage>
        <taxon>Eukaryota</taxon>
        <taxon>Fungi</taxon>
        <taxon>Dikarya</taxon>
        <taxon>Ascomycota</taxon>
        <taxon>Pezizomycotina</taxon>
        <taxon>Dothideomycetes</taxon>
        <taxon>Pleosporomycetidae</taxon>
        <taxon>Mytilinidiales</taxon>
        <taxon>Argynnaceae</taxon>
        <taxon>Lepidopterella</taxon>
    </lineage>
</organism>
<name>A0A8E2DYJ2_9PEZI</name>
<keyword evidence="2" id="KW-1185">Reference proteome</keyword>
<protein>
    <submittedName>
        <fullName evidence="1">Uncharacterized protein</fullName>
    </submittedName>
</protein>
<dbReference type="EMBL" id="KV745582">
    <property type="protein sequence ID" value="OCK74022.1"/>
    <property type="molecule type" value="Genomic_DNA"/>
</dbReference>
<proteinExistence type="predicted"/>
<evidence type="ECO:0000313" key="1">
    <source>
        <dbReference type="EMBL" id="OCK74022.1"/>
    </source>
</evidence>
<dbReference type="OrthoDB" id="5410741at2759"/>
<evidence type="ECO:0000313" key="2">
    <source>
        <dbReference type="Proteomes" id="UP000250266"/>
    </source>
</evidence>